<organism evidence="1 2">
    <name type="scientific">Pseudoalteromonas obscura</name>
    <dbReference type="NCBI Taxonomy" id="3048491"/>
    <lineage>
        <taxon>Bacteria</taxon>
        <taxon>Pseudomonadati</taxon>
        <taxon>Pseudomonadota</taxon>
        <taxon>Gammaproteobacteria</taxon>
        <taxon>Alteromonadales</taxon>
        <taxon>Pseudoalteromonadaceae</taxon>
        <taxon>Pseudoalteromonas</taxon>
    </lineage>
</organism>
<protein>
    <submittedName>
        <fullName evidence="1">Uncharacterized protein</fullName>
    </submittedName>
</protein>
<proteinExistence type="predicted"/>
<dbReference type="Proteomes" id="UP001231915">
    <property type="component" value="Unassembled WGS sequence"/>
</dbReference>
<dbReference type="RefSeq" id="WP_284136540.1">
    <property type="nucleotide sequence ID" value="NZ_JASJUT010000002.1"/>
</dbReference>
<evidence type="ECO:0000313" key="2">
    <source>
        <dbReference type="Proteomes" id="UP001231915"/>
    </source>
</evidence>
<gene>
    <name evidence="1" type="ORF">QNM18_04820</name>
</gene>
<comment type="caution">
    <text evidence="1">The sequence shown here is derived from an EMBL/GenBank/DDBJ whole genome shotgun (WGS) entry which is preliminary data.</text>
</comment>
<evidence type="ECO:0000313" key="1">
    <source>
        <dbReference type="EMBL" id="MDK2594388.1"/>
    </source>
</evidence>
<keyword evidence="2" id="KW-1185">Reference proteome</keyword>
<dbReference type="EMBL" id="JASJUT010000002">
    <property type="protein sequence ID" value="MDK2594388.1"/>
    <property type="molecule type" value="Genomic_DNA"/>
</dbReference>
<sequence length="134" mass="14872">MSDALTVLNAAVEFFQQYAPTERGFYKANSIEKDEEKRITIQVLEVGVGKPQQIEALAILSHRANAQFYEVADELLLSLVNEIKLAIEAENKSVNNALDGHAIGFSLTEAIKIIPPEPQDRDAKAVFSLNIKFK</sequence>
<accession>A0ABT7EH64</accession>
<reference evidence="1 2" key="1">
    <citation type="submission" date="2023-05" db="EMBL/GenBank/DDBJ databases">
        <title>Pseudoalteromonas ardens sp. nov., Pseudoalteromonas obscura sp. nov., and Pseudoalteromonas umbrosa sp. nov., isolated from the coral Montipora capitata.</title>
        <authorList>
            <person name="Thomas E.M."/>
            <person name="Smith E.M."/>
            <person name="Papke E."/>
            <person name="Shlafstein M.D."/>
            <person name="Oline D.K."/>
            <person name="Videau P."/>
            <person name="Saw J.H."/>
            <person name="Strangman W.K."/>
            <person name="Ushijima B."/>
        </authorList>
    </citation>
    <scope>NUCLEOTIDE SEQUENCE [LARGE SCALE GENOMIC DNA]</scope>
    <source>
        <strain evidence="1 2">P94</strain>
    </source>
</reference>
<name>A0ABT7EH64_9GAMM</name>